<keyword evidence="4" id="KW-1185">Reference proteome</keyword>
<dbReference type="CDD" id="cd00085">
    <property type="entry name" value="HNHc"/>
    <property type="match status" value="1"/>
</dbReference>
<evidence type="ECO:0000313" key="4">
    <source>
        <dbReference type="Proteomes" id="UP000185628"/>
    </source>
</evidence>
<protein>
    <recommendedName>
        <fullName evidence="2">HNH nuclease domain-containing protein</fullName>
    </recommendedName>
</protein>
<dbReference type="GO" id="GO:0008270">
    <property type="term" value="F:zinc ion binding"/>
    <property type="evidence" value="ECO:0007669"/>
    <property type="project" value="InterPro"/>
</dbReference>
<feature type="domain" description="HNH nuclease" evidence="2">
    <location>
        <begin position="421"/>
        <end position="472"/>
    </location>
</feature>
<dbReference type="RefSeq" id="WP_073716281.1">
    <property type="nucleotide sequence ID" value="NZ_MQVR01000021.1"/>
</dbReference>
<dbReference type="GO" id="GO:0003676">
    <property type="term" value="F:nucleic acid binding"/>
    <property type="evidence" value="ECO:0007669"/>
    <property type="project" value="InterPro"/>
</dbReference>
<gene>
    <name evidence="3" type="ORF">BSZ39_04995</name>
</gene>
<dbReference type="InterPro" id="IPR003615">
    <property type="entry name" value="HNH_nuc"/>
</dbReference>
<dbReference type="Pfam" id="PF02720">
    <property type="entry name" value="DUF222"/>
    <property type="match status" value="1"/>
</dbReference>
<dbReference type="Pfam" id="PF01844">
    <property type="entry name" value="HNH"/>
    <property type="match status" value="1"/>
</dbReference>
<evidence type="ECO:0000313" key="3">
    <source>
        <dbReference type="EMBL" id="OKL54259.1"/>
    </source>
</evidence>
<organism evidence="3 4">
    <name type="scientific">Bowdeniella nasicola</name>
    <dbReference type="NCBI Taxonomy" id="208480"/>
    <lineage>
        <taxon>Bacteria</taxon>
        <taxon>Bacillati</taxon>
        <taxon>Actinomycetota</taxon>
        <taxon>Actinomycetes</taxon>
        <taxon>Actinomycetales</taxon>
        <taxon>Actinomycetaceae</taxon>
        <taxon>Bowdeniella</taxon>
    </lineage>
</organism>
<comment type="caution">
    <text evidence="3">The sequence shown here is derived from an EMBL/GenBank/DDBJ whole genome shotgun (WGS) entry which is preliminary data.</text>
</comment>
<dbReference type="Gene3D" id="1.10.30.50">
    <property type="match status" value="1"/>
</dbReference>
<dbReference type="GO" id="GO:0004519">
    <property type="term" value="F:endonuclease activity"/>
    <property type="evidence" value="ECO:0007669"/>
    <property type="project" value="InterPro"/>
</dbReference>
<reference evidence="4" key="1">
    <citation type="submission" date="2016-12" db="EMBL/GenBank/DDBJ databases">
        <authorList>
            <person name="Meng X."/>
        </authorList>
    </citation>
    <scope>NUCLEOTIDE SEQUENCE [LARGE SCALE GENOMIC DNA]</scope>
    <source>
        <strain evidence="4">DSM 19116</strain>
    </source>
</reference>
<dbReference type="OrthoDB" id="3260936at2"/>
<name>A0A1Q5Q3J0_9ACTO</name>
<dbReference type="Proteomes" id="UP000185628">
    <property type="component" value="Unassembled WGS sequence"/>
</dbReference>
<dbReference type="EMBL" id="MQVR01000021">
    <property type="protein sequence ID" value="OKL54259.1"/>
    <property type="molecule type" value="Genomic_DNA"/>
</dbReference>
<evidence type="ECO:0000259" key="2">
    <source>
        <dbReference type="SMART" id="SM00507"/>
    </source>
</evidence>
<accession>A0A1Q5Q3J0</accession>
<sequence>MTQQPHSPEQNETLDVGIETPWEQYVRENAHRHRADTQLRELIEQSYSVIAAVHEPVAFLTESEAFEYASGMTHVVAAAHAAKLANRAQAALLRHAVLARESESFMFDDPTGGLDTTAEHLARALGISTYMADKMLSTATMVFHRLPRIADLLAVGEVSFDKASLVAERLADAPIHVTRAVEAALAPTLAEKPAAQVRKDIERLLIELAPDDADAAHAAAAARRRVSRPQPRAHGMSRIRMDIPAEQGSALDVALDTAARAALRAGDCRTYQQLRADALAQWAAEALEQGWEISSTCGDPVAIPPAKITVTVPLEVLARIMPDWHAHSSPAQVLADAYDRDPDAIDRREDDIAALLGAGPRETGEPAMGRTEATWVEGYGPLSPALGILLSAGGTWQRIVTDGPSGAPLDIGRQRYRPPAAIESAVRLRDRTCQGPGCTSTARGELDHIVEWHDGGGTSVGNLLLLCSRCHRRKSIAGEYLIAVRPDGSRLWQTPGGRYTTYPQRSERRIVHAELPLGLEDAA</sequence>
<proteinExistence type="inferred from homology"/>
<dbReference type="AlphaFoldDB" id="A0A1Q5Q3J0"/>
<dbReference type="InterPro" id="IPR002711">
    <property type="entry name" value="HNH"/>
</dbReference>
<comment type="similarity">
    <text evidence="1">Belongs to the Rv1128c/1148c/1588c/1702c/1945/3466 family.</text>
</comment>
<dbReference type="SMART" id="SM00507">
    <property type="entry name" value="HNHc"/>
    <property type="match status" value="1"/>
</dbReference>
<dbReference type="InterPro" id="IPR003870">
    <property type="entry name" value="DUF222"/>
</dbReference>
<evidence type="ECO:0000256" key="1">
    <source>
        <dbReference type="ARBA" id="ARBA00023450"/>
    </source>
</evidence>